<comment type="caution">
    <text evidence="1">The sequence shown here is derived from an EMBL/GenBank/DDBJ whole genome shotgun (WGS) entry which is preliminary data.</text>
</comment>
<organism evidence="1 2">
    <name type="scientific">Colocasia esculenta</name>
    <name type="common">Wild taro</name>
    <name type="synonym">Arum esculentum</name>
    <dbReference type="NCBI Taxonomy" id="4460"/>
    <lineage>
        <taxon>Eukaryota</taxon>
        <taxon>Viridiplantae</taxon>
        <taxon>Streptophyta</taxon>
        <taxon>Embryophyta</taxon>
        <taxon>Tracheophyta</taxon>
        <taxon>Spermatophyta</taxon>
        <taxon>Magnoliopsida</taxon>
        <taxon>Liliopsida</taxon>
        <taxon>Araceae</taxon>
        <taxon>Aroideae</taxon>
        <taxon>Colocasieae</taxon>
        <taxon>Colocasia</taxon>
    </lineage>
</organism>
<gene>
    <name evidence="1" type="ORF">Taro_051627</name>
</gene>
<keyword evidence="2" id="KW-1185">Reference proteome</keyword>
<evidence type="ECO:0000313" key="2">
    <source>
        <dbReference type="Proteomes" id="UP000652761"/>
    </source>
</evidence>
<reference evidence="1" key="1">
    <citation type="submission" date="2017-07" db="EMBL/GenBank/DDBJ databases">
        <title>Taro Niue Genome Assembly and Annotation.</title>
        <authorList>
            <person name="Atibalentja N."/>
            <person name="Keating K."/>
            <person name="Fields C.J."/>
        </authorList>
    </citation>
    <scope>NUCLEOTIDE SEQUENCE</scope>
    <source>
        <strain evidence="1">Niue_2</strain>
        <tissue evidence="1">Leaf</tissue>
    </source>
</reference>
<evidence type="ECO:0000313" key="1">
    <source>
        <dbReference type="EMBL" id="MQM18632.1"/>
    </source>
</evidence>
<name>A0A843XHB2_COLES</name>
<accession>A0A843XHB2</accession>
<sequence length="166" mass="18613">MFPMLPSPCGVLYHVFGVVSERAAPEPPSAEDATTIEVVMMSRPTWPPRHHRDALGRASRHGRDGPMCHDYSRDRLWSCEVPCFCGIFTISASCFTCGTCASSLVRSYTSRSSGARHLRACPMREVVTIAWDPRPRMPVEGVLRAVGVLESQNLERRGKRWLGQRR</sequence>
<dbReference type="Proteomes" id="UP000652761">
    <property type="component" value="Unassembled WGS sequence"/>
</dbReference>
<dbReference type="AlphaFoldDB" id="A0A843XHB2"/>
<protein>
    <submittedName>
        <fullName evidence="1">Uncharacterized protein</fullName>
    </submittedName>
</protein>
<dbReference type="EMBL" id="NMUH01008330">
    <property type="protein sequence ID" value="MQM18632.1"/>
    <property type="molecule type" value="Genomic_DNA"/>
</dbReference>
<proteinExistence type="predicted"/>